<feature type="transmembrane region" description="Helical" evidence="1">
    <location>
        <begin position="63"/>
        <end position="89"/>
    </location>
</feature>
<name>A0A1M5HRZ0_9ALTE</name>
<reference evidence="3" key="1">
    <citation type="submission" date="2016-11" db="EMBL/GenBank/DDBJ databases">
        <authorList>
            <person name="Varghese N."/>
            <person name="Submissions S."/>
        </authorList>
    </citation>
    <scope>NUCLEOTIDE SEQUENCE [LARGE SCALE GENOMIC DNA]</scope>
    <source>
        <strain evidence="3">CGMCC 1.8995</strain>
    </source>
</reference>
<gene>
    <name evidence="2" type="ORF">SAMN05216361_1594</name>
</gene>
<keyword evidence="3" id="KW-1185">Reference proteome</keyword>
<keyword evidence="1" id="KW-0472">Membrane</keyword>
<keyword evidence="1" id="KW-0812">Transmembrane</keyword>
<evidence type="ECO:0000313" key="3">
    <source>
        <dbReference type="Proteomes" id="UP000184520"/>
    </source>
</evidence>
<feature type="transmembrane region" description="Helical" evidence="1">
    <location>
        <begin position="21"/>
        <end position="43"/>
    </location>
</feature>
<dbReference type="RefSeq" id="WP_073320387.1">
    <property type="nucleotide sequence ID" value="NZ_FQWD01000002.1"/>
</dbReference>
<dbReference type="EMBL" id="FQWD01000002">
    <property type="protein sequence ID" value="SHG18739.1"/>
    <property type="molecule type" value="Genomic_DNA"/>
</dbReference>
<accession>A0A1M5HRZ0</accession>
<dbReference type="AlphaFoldDB" id="A0A1M5HRZ0"/>
<keyword evidence="1" id="KW-1133">Transmembrane helix</keyword>
<sequence length="171" mass="19028">MSEQATEFHVDTEVSRFTKAGALLVAWLACYTIASVAQSQFVLQNLTELGVVINGNQWLEHTILDWWGLLPKFGGAIFLSLTLSVFISGRLGRWLKLRRNWLHAVGGALAMLLMLAIMHPLLNVTLIAGTRSFAGMCWQALAGAVGGELYRILRQDLARWIIQRPKQNALL</sequence>
<evidence type="ECO:0000313" key="2">
    <source>
        <dbReference type="EMBL" id="SHG18739.1"/>
    </source>
</evidence>
<dbReference type="STRING" id="634436.SAMN05216361_1594"/>
<protein>
    <submittedName>
        <fullName evidence="2">Uncharacterized protein</fullName>
    </submittedName>
</protein>
<proteinExistence type="predicted"/>
<dbReference type="Proteomes" id="UP000184520">
    <property type="component" value="Unassembled WGS sequence"/>
</dbReference>
<feature type="transmembrane region" description="Helical" evidence="1">
    <location>
        <begin position="133"/>
        <end position="153"/>
    </location>
</feature>
<organism evidence="2 3">
    <name type="scientific">Marisediminitalea aggregata</name>
    <dbReference type="NCBI Taxonomy" id="634436"/>
    <lineage>
        <taxon>Bacteria</taxon>
        <taxon>Pseudomonadati</taxon>
        <taxon>Pseudomonadota</taxon>
        <taxon>Gammaproteobacteria</taxon>
        <taxon>Alteromonadales</taxon>
        <taxon>Alteromonadaceae</taxon>
        <taxon>Marisediminitalea</taxon>
    </lineage>
</organism>
<evidence type="ECO:0000256" key="1">
    <source>
        <dbReference type="SAM" id="Phobius"/>
    </source>
</evidence>
<feature type="transmembrane region" description="Helical" evidence="1">
    <location>
        <begin position="101"/>
        <end position="121"/>
    </location>
</feature>